<comment type="caution">
    <text evidence="1">The sequence shown here is derived from an EMBL/GenBank/DDBJ whole genome shotgun (WGS) entry which is preliminary data.</text>
</comment>
<proteinExistence type="predicted"/>
<accession>A0A2N8HH97</accession>
<dbReference type="Proteomes" id="UP000236000">
    <property type="component" value="Unassembled WGS sequence"/>
</dbReference>
<reference evidence="1 2" key="1">
    <citation type="journal article" date="2017" name="BMC Genomics">
        <title>Genome sequencing of 39 Akkermansia muciniphila isolates reveals its population structure, genomic and functional diverisity, and global distribution in mammalian gut microbiotas.</title>
        <authorList>
            <person name="Guo X."/>
            <person name="Li S."/>
            <person name="Zhang J."/>
            <person name="Wu F."/>
            <person name="Li X."/>
            <person name="Wu D."/>
            <person name="Zhang M."/>
            <person name="Ou Z."/>
            <person name="Jie Z."/>
            <person name="Yan Q."/>
            <person name="Li P."/>
            <person name="Yi J."/>
            <person name="Peng Y."/>
        </authorList>
    </citation>
    <scope>NUCLEOTIDE SEQUENCE [LARGE SCALE GENOMIC DNA]</scope>
    <source>
        <strain evidence="1 2">GP24</strain>
    </source>
</reference>
<evidence type="ECO:0000313" key="2">
    <source>
        <dbReference type="Proteomes" id="UP000236000"/>
    </source>
</evidence>
<dbReference type="OrthoDB" id="5504005at2"/>
<dbReference type="EMBL" id="PJKA01000001">
    <property type="protein sequence ID" value="PNC20855.1"/>
    <property type="molecule type" value="Genomic_DNA"/>
</dbReference>
<protein>
    <submittedName>
        <fullName evidence="1">Uncharacterized protein</fullName>
    </submittedName>
</protein>
<sequence>MKAYYIFQQADEQTISDILDWMRNQERAIYRAAVRELGALKKLRPEFIQRKPLKEQFSFIQKMLGWKPSNEIGDHLLQVWLLRKHQDMLVTFLNTLGIPHDGNGIVNELPETLDKEKLSKAVDELFEKYSPGVASVYLQMFQLQTEDGWDELADVLANDPRVTIR</sequence>
<dbReference type="AlphaFoldDB" id="A0A2N8HH97"/>
<evidence type="ECO:0000313" key="1">
    <source>
        <dbReference type="EMBL" id="PNC20855.1"/>
    </source>
</evidence>
<dbReference type="RefSeq" id="WP_102711323.1">
    <property type="nucleotide sequence ID" value="NZ_CABMLK010000001.1"/>
</dbReference>
<gene>
    <name evidence="1" type="ORF">CXU22_00105</name>
</gene>
<name>A0A2N8HH97_9BACT</name>
<organism evidence="1 2">
    <name type="scientific">Akkermansia muciniphila</name>
    <dbReference type="NCBI Taxonomy" id="239935"/>
    <lineage>
        <taxon>Bacteria</taxon>
        <taxon>Pseudomonadati</taxon>
        <taxon>Verrucomicrobiota</taxon>
        <taxon>Verrucomicrobiia</taxon>
        <taxon>Verrucomicrobiales</taxon>
        <taxon>Akkermansiaceae</taxon>
        <taxon>Akkermansia</taxon>
    </lineage>
</organism>